<sequence>MPPRAPRPSSPVPTGTALHEAIARSFSVHEPPRALSPLRALGRRQLSGVEVMAQSIATTAPAASMIGLPLAMLGTSVLGGVLAIVASVAVMALIALCVSQFTRRLAAAGGLYTFVTKGAGRRRAMTVGVAMAVKYCGSAALTLYQGGQEVIRLLGALGIDARGPAGSAAVHCLVTAVILLVVVRGVRRAMLAILVVELCSLALIVGLLLSGDSGARLPQPGSPASSHATLLLVLSAMFALAGFESAAFLGPEAKRPLVTVTRTVLWTPVICGALFLLAAWAVSSGRAGMLLNAYTGGADGGVDPGLGTALHLGVMCSWLASAMASFNAASHLFYTMAVERILPSPFRRVHATHRTPHGALVAVAVLVCAVCLALNAARHSAAAPPVALRLTVQGALVIAYVLVTLACLRFLARIGESTPLVKVAATLASGAGTALLGSLLFVSVTGHDKVVPAALGAVAVSGVVVVAVLRRLRPGALERVGVFDSAESDDVLPGSASYGRNARGLDSLVRRP</sequence>
<accession>A0A6G4XCV3</accession>
<feature type="transmembrane region" description="Helical" evidence="6">
    <location>
        <begin position="390"/>
        <end position="411"/>
    </location>
</feature>
<keyword evidence="8" id="KW-1185">Reference proteome</keyword>
<dbReference type="PANTHER" id="PTHR42770">
    <property type="entry name" value="AMINO ACID TRANSPORTER-RELATED"/>
    <property type="match status" value="1"/>
</dbReference>
<feature type="transmembrane region" description="Helical" evidence="6">
    <location>
        <begin position="164"/>
        <end position="183"/>
    </location>
</feature>
<comment type="caution">
    <text evidence="7">The sequence shown here is derived from an EMBL/GenBank/DDBJ whole genome shotgun (WGS) entry which is preliminary data.</text>
</comment>
<evidence type="ECO:0000256" key="4">
    <source>
        <dbReference type="ARBA" id="ARBA00022989"/>
    </source>
</evidence>
<dbReference type="AlphaFoldDB" id="A0A6G4XCV3"/>
<organism evidence="7 8">
    <name type="scientific">Streptomyces mesophilus</name>
    <dbReference type="NCBI Taxonomy" id="1775132"/>
    <lineage>
        <taxon>Bacteria</taxon>
        <taxon>Bacillati</taxon>
        <taxon>Actinomycetota</taxon>
        <taxon>Actinomycetes</taxon>
        <taxon>Kitasatosporales</taxon>
        <taxon>Streptomycetaceae</taxon>
        <taxon>Streptomyces</taxon>
    </lineage>
</organism>
<dbReference type="PIRSF" id="PIRSF006060">
    <property type="entry name" value="AA_transporter"/>
    <property type="match status" value="1"/>
</dbReference>
<dbReference type="RefSeq" id="WP_165330072.1">
    <property type="nucleotide sequence ID" value="NZ_JAAKZW010000004.1"/>
</dbReference>
<feature type="transmembrane region" description="Helical" evidence="6">
    <location>
        <begin position="229"/>
        <end position="251"/>
    </location>
</feature>
<comment type="subcellular location">
    <subcellularLocation>
        <location evidence="1">Cell membrane</location>
        <topology evidence="1">Multi-pass membrane protein</topology>
    </subcellularLocation>
</comment>
<feature type="transmembrane region" description="Helical" evidence="6">
    <location>
        <begin position="358"/>
        <end position="378"/>
    </location>
</feature>
<dbReference type="Gene3D" id="1.20.1740.10">
    <property type="entry name" value="Amino acid/polyamine transporter I"/>
    <property type="match status" value="1"/>
</dbReference>
<feature type="transmembrane region" description="Helical" evidence="6">
    <location>
        <begin position="312"/>
        <end position="337"/>
    </location>
</feature>
<evidence type="ECO:0000256" key="5">
    <source>
        <dbReference type="ARBA" id="ARBA00023136"/>
    </source>
</evidence>
<feature type="transmembrane region" description="Helical" evidence="6">
    <location>
        <begin position="124"/>
        <end position="144"/>
    </location>
</feature>
<dbReference type="Pfam" id="PF13520">
    <property type="entry name" value="AA_permease_2"/>
    <property type="match status" value="1"/>
</dbReference>
<name>A0A6G4XCV3_9ACTN</name>
<keyword evidence="4 6" id="KW-1133">Transmembrane helix</keyword>
<reference evidence="7 8" key="1">
    <citation type="submission" date="2020-02" db="EMBL/GenBank/DDBJ databases">
        <title>Whole-genome analyses of novel actinobacteria.</title>
        <authorList>
            <person name="Sahin N."/>
            <person name="Tokatli A."/>
        </authorList>
    </citation>
    <scope>NUCLEOTIDE SEQUENCE [LARGE SCALE GENOMIC DNA]</scope>
    <source>
        <strain evidence="7 8">YC504</strain>
    </source>
</reference>
<dbReference type="InterPro" id="IPR050367">
    <property type="entry name" value="APC_superfamily"/>
</dbReference>
<evidence type="ECO:0000313" key="7">
    <source>
        <dbReference type="EMBL" id="NGO74554.1"/>
    </source>
</evidence>
<evidence type="ECO:0000313" key="8">
    <source>
        <dbReference type="Proteomes" id="UP000481109"/>
    </source>
</evidence>
<feature type="transmembrane region" description="Helical" evidence="6">
    <location>
        <begin position="190"/>
        <end position="209"/>
    </location>
</feature>
<dbReference type="PANTHER" id="PTHR42770:SF7">
    <property type="entry name" value="MEMBRANE PROTEIN"/>
    <property type="match status" value="1"/>
</dbReference>
<protein>
    <submittedName>
        <fullName evidence="7">APC family permease</fullName>
    </submittedName>
</protein>
<keyword evidence="3 6" id="KW-0812">Transmembrane</keyword>
<proteinExistence type="predicted"/>
<keyword evidence="2" id="KW-1003">Cell membrane</keyword>
<evidence type="ECO:0000256" key="1">
    <source>
        <dbReference type="ARBA" id="ARBA00004651"/>
    </source>
</evidence>
<dbReference type="InterPro" id="IPR002293">
    <property type="entry name" value="AA/rel_permease1"/>
</dbReference>
<gene>
    <name evidence="7" type="ORF">G6045_02475</name>
</gene>
<feature type="transmembrane region" description="Helical" evidence="6">
    <location>
        <begin position="423"/>
        <end position="444"/>
    </location>
</feature>
<feature type="transmembrane region" description="Helical" evidence="6">
    <location>
        <begin position="77"/>
        <end position="98"/>
    </location>
</feature>
<dbReference type="GO" id="GO:0016020">
    <property type="term" value="C:membrane"/>
    <property type="evidence" value="ECO:0007669"/>
    <property type="project" value="UniProtKB-SubCell"/>
</dbReference>
<dbReference type="Proteomes" id="UP000481109">
    <property type="component" value="Unassembled WGS sequence"/>
</dbReference>
<feature type="transmembrane region" description="Helical" evidence="6">
    <location>
        <begin position="263"/>
        <end position="282"/>
    </location>
</feature>
<dbReference type="EMBL" id="JAAKZW010000004">
    <property type="protein sequence ID" value="NGO74554.1"/>
    <property type="molecule type" value="Genomic_DNA"/>
</dbReference>
<dbReference type="GO" id="GO:0055085">
    <property type="term" value="P:transmembrane transport"/>
    <property type="evidence" value="ECO:0007669"/>
    <property type="project" value="InterPro"/>
</dbReference>
<evidence type="ECO:0000256" key="3">
    <source>
        <dbReference type="ARBA" id="ARBA00022692"/>
    </source>
</evidence>
<keyword evidence="5 6" id="KW-0472">Membrane</keyword>
<evidence type="ECO:0000256" key="6">
    <source>
        <dbReference type="SAM" id="Phobius"/>
    </source>
</evidence>
<evidence type="ECO:0000256" key="2">
    <source>
        <dbReference type="ARBA" id="ARBA00022475"/>
    </source>
</evidence>
<feature type="transmembrane region" description="Helical" evidence="6">
    <location>
        <begin position="450"/>
        <end position="469"/>
    </location>
</feature>